<organism evidence="3 4">
    <name type="scientific">Campylobacter hyointestinalis subsp. hyointestinalis</name>
    <dbReference type="NCBI Taxonomy" id="91352"/>
    <lineage>
        <taxon>Bacteria</taxon>
        <taxon>Pseudomonadati</taxon>
        <taxon>Campylobacterota</taxon>
        <taxon>Epsilonproteobacteria</taxon>
        <taxon>Campylobacterales</taxon>
        <taxon>Campylobacteraceae</taxon>
        <taxon>Campylobacter</taxon>
    </lineage>
</organism>
<dbReference type="RefSeq" id="WP_059435546.1">
    <property type="nucleotide sequence ID" value="NZ_FAVB01000009.1"/>
</dbReference>
<protein>
    <submittedName>
        <fullName evidence="3">Transposase</fullName>
    </submittedName>
</protein>
<dbReference type="InterPro" id="IPR047650">
    <property type="entry name" value="Transpos_IS110"/>
</dbReference>
<dbReference type="GO" id="GO:0006313">
    <property type="term" value="P:DNA transposition"/>
    <property type="evidence" value="ECO:0007669"/>
    <property type="project" value="InterPro"/>
</dbReference>
<feature type="domain" description="Transposase IS116/IS110/IS902 C-terminal" evidence="2">
    <location>
        <begin position="192"/>
        <end position="276"/>
    </location>
</feature>
<dbReference type="Proteomes" id="UP000052237">
    <property type="component" value="Unassembled WGS sequence"/>
</dbReference>
<dbReference type="GO" id="GO:0004803">
    <property type="term" value="F:transposase activity"/>
    <property type="evidence" value="ECO:0007669"/>
    <property type="project" value="InterPro"/>
</dbReference>
<dbReference type="EMBL" id="FAVB01000009">
    <property type="protein sequence ID" value="CUU90471.1"/>
    <property type="molecule type" value="Genomic_DNA"/>
</dbReference>
<evidence type="ECO:0000259" key="1">
    <source>
        <dbReference type="Pfam" id="PF01548"/>
    </source>
</evidence>
<proteinExistence type="predicted"/>
<dbReference type="AlphaFoldDB" id="A0A0S4SXL1"/>
<keyword evidence="4" id="KW-1185">Reference proteome</keyword>
<dbReference type="Pfam" id="PF01548">
    <property type="entry name" value="DEDD_Tnp_IS110"/>
    <property type="match status" value="1"/>
</dbReference>
<feature type="domain" description="Transposase IS110-like N-terminal" evidence="1">
    <location>
        <begin position="4"/>
        <end position="133"/>
    </location>
</feature>
<name>A0A0S4SXL1_CAMHY</name>
<dbReference type="PANTHER" id="PTHR33055:SF3">
    <property type="entry name" value="PUTATIVE TRANSPOSASE FOR IS117-RELATED"/>
    <property type="match status" value="1"/>
</dbReference>
<accession>A0A0S4SXL1</accession>
<dbReference type="InterPro" id="IPR003346">
    <property type="entry name" value="Transposase_20"/>
</dbReference>
<dbReference type="PANTHER" id="PTHR33055">
    <property type="entry name" value="TRANSPOSASE FOR INSERTION SEQUENCE ELEMENT IS1111A"/>
    <property type="match status" value="1"/>
</dbReference>
<gene>
    <name evidence="3" type="ORF">ERS686654_02119</name>
</gene>
<evidence type="ECO:0000259" key="2">
    <source>
        <dbReference type="Pfam" id="PF02371"/>
    </source>
</evidence>
<comment type="caution">
    <text evidence="3">The sequence shown here is derived from an EMBL/GenBank/DDBJ whole genome shotgun (WGS) entry which is preliminary data.</text>
</comment>
<dbReference type="GO" id="GO:0003677">
    <property type="term" value="F:DNA binding"/>
    <property type="evidence" value="ECO:0007669"/>
    <property type="project" value="InterPro"/>
</dbReference>
<dbReference type="InterPro" id="IPR002525">
    <property type="entry name" value="Transp_IS110-like_N"/>
</dbReference>
<dbReference type="Pfam" id="PF02371">
    <property type="entry name" value="Transposase_20"/>
    <property type="match status" value="1"/>
</dbReference>
<reference evidence="3 4" key="1">
    <citation type="submission" date="2015-11" db="EMBL/GenBank/DDBJ databases">
        <authorList>
            <consortium name="Pathogen Informatics"/>
        </authorList>
    </citation>
    <scope>NUCLEOTIDE SEQUENCE [LARGE SCALE GENOMIC DNA]</scope>
    <source>
        <strain evidence="3 4">006A-0059</strain>
    </source>
</reference>
<sequence>MVYIGIDISKSTLDICVLKSLEDKEFHKIDNDIFSITSFFNDISPLNCVISFESTSTYSYNLAKFLTLNCYKYSELNPNKISHFLKYFSDKKTDLQDSYTLAFYCYTFYDTMKFSNFNSDDKLLKSYQSFINLNVKIQTQLKNFLDNQKTILPSSLNKNISNIIRDLENLKSSNEDEIFSILCELIPQTKTILENEKGIGVNLAIYLFPVLYFQRDKNYKQIISFLGFSPVMFESGTSVKRREKINKKGSNLVRKALFMSALSCSRFNPKFKSFYERLISNGKPKKVALVAICNRIIRHLKNQYFRY</sequence>
<evidence type="ECO:0000313" key="4">
    <source>
        <dbReference type="Proteomes" id="UP000052237"/>
    </source>
</evidence>
<evidence type="ECO:0000313" key="3">
    <source>
        <dbReference type="EMBL" id="CUU90471.1"/>
    </source>
</evidence>